<organism evidence="2 3">
    <name type="scientific">Leptospira idonii</name>
    <dbReference type="NCBI Taxonomy" id="1193500"/>
    <lineage>
        <taxon>Bacteria</taxon>
        <taxon>Pseudomonadati</taxon>
        <taxon>Spirochaetota</taxon>
        <taxon>Spirochaetia</taxon>
        <taxon>Leptospirales</taxon>
        <taxon>Leptospiraceae</taxon>
        <taxon>Leptospira</taxon>
    </lineage>
</organism>
<dbReference type="Proteomes" id="UP000298058">
    <property type="component" value="Unassembled WGS sequence"/>
</dbReference>
<accession>A0A4R9LZK1</accession>
<gene>
    <name evidence="2" type="ORF">EHS15_16275</name>
</gene>
<name>A0A4R9LZK1_9LEPT</name>
<dbReference type="SUPFAM" id="SSF141371">
    <property type="entry name" value="PilZ domain-like"/>
    <property type="match status" value="1"/>
</dbReference>
<evidence type="ECO:0000259" key="1">
    <source>
        <dbReference type="Pfam" id="PF07238"/>
    </source>
</evidence>
<dbReference type="InterPro" id="IPR009875">
    <property type="entry name" value="PilZ_domain"/>
</dbReference>
<dbReference type="RefSeq" id="WP_135761648.1">
    <property type="nucleotide sequence ID" value="NZ_RQHW01000065.1"/>
</dbReference>
<evidence type="ECO:0000313" key="2">
    <source>
        <dbReference type="EMBL" id="TGN17590.1"/>
    </source>
</evidence>
<dbReference type="OrthoDB" id="324336at2"/>
<dbReference type="GO" id="GO:0035438">
    <property type="term" value="F:cyclic-di-GMP binding"/>
    <property type="evidence" value="ECO:0007669"/>
    <property type="project" value="InterPro"/>
</dbReference>
<reference evidence="2" key="1">
    <citation type="journal article" date="2019" name="PLoS Negl. Trop. Dis.">
        <title>Revisiting the worldwide diversity of Leptospira species in the environment.</title>
        <authorList>
            <person name="Vincent A.T."/>
            <person name="Schiettekatte O."/>
            <person name="Bourhy P."/>
            <person name="Veyrier F.J."/>
            <person name="Picardeau M."/>
        </authorList>
    </citation>
    <scope>NUCLEOTIDE SEQUENCE [LARGE SCALE GENOMIC DNA]</scope>
    <source>
        <strain evidence="2">201300427</strain>
    </source>
</reference>
<proteinExistence type="predicted"/>
<feature type="domain" description="PilZ" evidence="1">
    <location>
        <begin position="91"/>
        <end position="195"/>
    </location>
</feature>
<dbReference type="Gene3D" id="2.40.10.220">
    <property type="entry name" value="predicted glycosyltransferase like domains"/>
    <property type="match status" value="1"/>
</dbReference>
<dbReference type="AlphaFoldDB" id="A0A4R9LZK1"/>
<evidence type="ECO:0000313" key="3">
    <source>
        <dbReference type="Proteomes" id="UP000298058"/>
    </source>
</evidence>
<comment type="caution">
    <text evidence="2">The sequence shown here is derived from an EMBL/GenBank/DDBJ whole genome shotgun (WGS) entry which is preliminary data.</text>
</comment>
<sequence length="207" mass="23915">MSAFQQNLPVQIFPQENNPEGKKFQGILDALESDRMKIKIDENFLREKISGSILVEFSMSNYNFQFRSSILPEREGEYISIHKPKIIHKSQIRKTERLKTYIQFSFTLWTEGGRYEGVITDISTVGIKMTSHKEIPKNTILSLNVYIPGQTLRFICQGLVMWCKKDPNREDLFLSGVKFTTLSIDAMKKVEKYILEHLNTSSLISPS</sequence>
<protein>
    <submittedName>
        <fullName evidence="2">PilZ domain-containing protein</fullName>
    </submittedName>
</protein>
<dbReference type="EMBL" id="RQHW01000065">
    <property type="protein sequence ID" value="TGN17590.1"/>
    <property type="molecule type" value="Genomic_DNA"/>
</dbReference>
<keyword evidence="3" id="KW-1185">Reference proteome</keyword>
<dbReference type="Pfam" id="PF07238">
    <property type="entry name" value="PilZ"/>
    <property type="match status" value="1"/>
</dbReference>